<evidence type="ECO:0000313" key="2">
    <source>
        <dbReference type="Proteomes" id="UP001497444"/>
    </source>
</evidence>
<reference evidence="1" key="1">
    <citation type="submission" date="2024-02" db="EMBL/GenBank/DDBJ databases">
        <authorList>
            <consortium name="ELIXIR-Norway"/>
            <consortium name="Elixir Norway"/>
        </authorList>
    </citation>
    <scope>NUCLEOTIDE SEQUENCE</scope>
</reference>
<protein>
    <submittedName>
        <fullName evidence="1">Uncharacterized protein</fullName>
    </submittedName>
</protein>
<dbReference type="EMBL" id="OZ020099">
    <property type="protein sequence ID" value="CAK9271141.1"/>
    <property type="molecule type" value="Genomic_DNA"/>
</dbReference>
<accession>A0ABP0WY80</accession>
<dbReference type="Proteomes" id="UP001497444">
    <property type="component" value="Chromosome 4"/>
</dbReference>
<name>A0ABP0WY80_9BRYO</name>
<evidence type="ECO:0000313" key="1">
    <source>
        <dbReference type="EMBL" id="CAK9271141.1"/>
    </source>
</evidence>
<proteinExistence type="predicted"/>
<sequence length="87" mass="9351">MQFLELASDGDQSSCTAMQMVLVCYTLLEEKADCISTHIGQEEVGSCSSHQRALLSAVDQLQIVNAVGSCMLGASMETENLLVFLCC</sequence>
<organism evidence="1 2">
    <name type="scientific">Sphagnum jensenii</name>
    <dbReference type="NCBI Taxonomy" id="128206"/>
    <lineage>
        <taxon>Eukaryota</taxon>
        <taxon>Viridiplantae</taxon>
        <taxon>Streptophyta</taxon>
        <taxon>Embryophyta</taxon>
        <taxon>Bryophyta</taxon>
        <taxon>Sphagnophytina</taxon>
        <taxon>Sphagnopsida</taxon>
        <taxon>Sphagnales</taxon>
        <taxon>Sphagnaceae</taxon>
        <taxon>Sphagnum</taxon>
    </lineage>
</organism>
<gene>
    <name evidence="1" type="ORF">CSSPJE1EN1_LOCUS16619</name>
</gene>
<keyword evidence="2" id="KW-1185">Reference proteome</keyword>